<accession>A0A0E0M7C1</accession>
<evidence type="ECO:0000256" key="1">
    <source>
        <dbReference type="SAM" id="Phobius"/>
    </source>
</evidence>
<evidence type="ECO:0008006" key="4">
    <source>
        <dbReference type="Google" id="ProtNLM"/>
    </source>
</evidence>
<dbReference type="SUPFAM" id="SSF103511">
    <property type="entry name" value="Chlorophyll a-b binding protein"/>
    <property type="match status" value="1"/>
</dbReference>
<keyword evidence="1" id="KW-0812">Transmembrane</keyword>
<dbReference type="Proteomes" id="UP000026962">
    <property type="component" value="Chromosome 10"/>
</dbReference>
<dbReference type="STRING" id="4537.A0A0E0M7C1"/>
<sequence>MITLITRVEAAICNRQLGSELRLLRFGVRKSSTNLDRSCSDPTVTLRPGSRPLKHTARIRIKKQLGASLLFPFPSLLLHHHHGSAPLLLRSSPHPSRRRSRPWRLPLVRSMVSMRRKKARSLTVRCEQGAKGSGGGGGGGGLDVWLSRGAMLGFVAAITVELTTGKGVLQNVGLTSPVPTVALALTGVVGVATAFLIFQSASQD</sequence>
<organism evidence="2">
    <name type="scientific">Oryza punctata</name>
    <name type="common">Red rice</name>
    <dbReference type="NCBI Taxonomy" id="4537"/>
    <lineage>
        <taxon>Eukaryota</taxon>
        <taxon>Viridiplantae</taxon>
        <taxon>Streptophyta</taxon>
        <taxon>Embryophyta</taxon>
        <taxon>Tracheophyta</taxon>
        <taxon>Spermatophyta</taxon>
        <taxon>Magnoliopsida</taxon>
        <taxon>Liliopsida</taxon>
        <taxon>Poales</taxon>
        <taxon>Poaceae</taxon>
        <taxon>BOP clade</taxon>
        <taxon>Oryzoideae</taxon>
        <taxon>Oryzeae</taxon>
        <taxon>Oryzinae</taxon>
        <taxon>Oryza</taxon>
    </lineage>
</organism>
<dbReference type="Gramene" id="OPUNC10G07660.1">
    <property type="protein sequence ID" value="OPUNC10G07660.1"/>
    <property type="gene ID" value="OPUNC10G07660"/>
</dbReference>
<evidence type="ECO:0000313" key="2">
    <source>
        <dbReference type="EnsemblPlants" id="OPUNC10G07660.1"/>
    </source>
</evidence>
<keyword evidence="1" id="KW-0472">Membrane</keyword>
<reference evidence="2" key="1">
    <citation type="submission" date="2015-04" db="UniProtKB">
        <authorList>
            <consortium name="EnsemblPlants"/>
        </authorList>
    </citation>
    <scope>IDENTIFICATION</scope>
</reference>
<keyword evidence="1" id="KW-1133">Transmembrane helix</keyword>
<evidence type="ECO:0000313" key="3">
    <source>
        <dbReference type="Proteomes" id="UP000026962"/>
    </source>
</evidence>
<dbReference type="HOGENOM" id="CLU_1345124_0_0_1"/>
<keyword evidence="3" id="KW-1185">Reference proteome</keyword>
<proteinExistence type="predicted"/>
<feature type="transmembrane region" description="Helical" evidence="1">
    <location>
        <begin position="178"/>
        <end position="198"/>
    </location>
</feature>
<name>A0A0E0M7C1_ORYPU</name>
<protein>
    <recommendedName>
        <fullName evidence="4">Stress enhanced protein 1</fullName>
    </recommendedName>
</protein>
<dbReference type="eggNOG" id="ENOG502S4YQ">
    <property type="taxonomic scope" value="Eukaryota"/>
</dbReference>
<reference evidence="2" key="2">
    <citation type="submission" date="2018-05" db="EMBL/GenBank/DDBJ databases">
        <title>OpunRS2 (Oryza punctata Reference Sequence Version 2).</title>
        <authorList>
            <person name="Zhang J."/>
            <person name="Kudrna D."/>
            <person name="Lee S."/>
            <person name="Talag J."/>
            <person name="Welchert J."/>
            <person name="Wing R.A."/>
        </authorList>
    </citation>
    <scope>NUCLEOTIDE SEQUENCE [LARGE SCALE GENOMIC DNA]</scope>
</reference>
<dbReference type="AlphaFoldDB" id="A0A0E0M7C1"/>
<dbReference type="EnsemblPlants" id="OPUNC10G07660.1">
    <property type="protein sequence ID" value="OPUNC10G07660.1"/>
    <property type="gene ID" value="OPUNC10G07660"/>
</dbReference>